<name>A0ABW1RIB6_9LACO</name>
<sequence>MPITDTNIEAIPLSTDTYIILHPEANYDLEVCRQATTSTYTIGKMNYKYHHDTFASFVFKLFPEITLLEIHNLQKVINRYIP</sequence>
<evidence type="ECO:0000313" key="2">
    <source>
        <dbReference type="Proteomes" id="UP001596289"/>
    </source>
</evidence>
<evidence type="ECO:0000313" key="1">
    <source>
        <dbReference type="EMBL" id="MFC6171539.1"/>
    </source>
</evidence>
<proteinExistence type="predicted"/>
<dbReference type="RefSeq" id="WP_125552815.1">
    <property type="nucleotide sequence ID" value="NZ_JBHSSL010000113.1"/>
</dbReference>
<gene>
    <name evidence="1" type="ORF">ACFQGP_13345</name>
</gene>
<protein>
    <submittedName>
        <fullName evidence="1">Uncharacterized protein</fullName>
    </submittedName>
</protein>
<dbReference type="EMBL" id="JBHSSL010000113">
    <property type="protein sequence ID" value="MFC6171539.1"/>
    <property type="molecule type" value="Genomic_DNA"/>
</dbReference>
<organism evidence="1 2">
    <name type="scientific">Loigolactobacillus jiayinensis</name>
    <dbReference type="NCBI Taxonomy" id="2486016"/>
    <lineage>
        <taxon>Bacteria</taxon>
        <taxon>Bacillati</taxon>
        <taxon>Bacillota</taxon>
        <taxon>Bacilli</taxon>
        <taxon>Lactobacillales</taxon>
        <taxon>Lactobacillaceae</taxon>
        <taxon>Loigolactobacillus</taxon>
    </lineage>
</organism>
<reference evidence="2" key="1">
    <citation type="journal article" date="2019" name="Int. J. Syst. Evol. Microbiol.">
        <title>The Global Catalogue of Microorganisms (GCM) 10K type strain sequencing project: providing services to taxonomists for standard genome sequencing and annotation.</title>
        <authorList>
            <consortium name="The Broad Institute Genomics Platform"/>
            <consortium name="The Broad Institute Genome Sequencing Center for Infectious Disease"/>
            <person name="Wu L."/>
            <person name="Ma J."/>
        </authorList>
    </citation>
    <scope>NUCLEOTIDE SEQUENCE [LARGE SCALE GENOMIC DNA]</scope>
    <source>
        <strain evidence="2">CCM 8904</strain>
    </source>
</reference>
<keyword evidence="2" id="KW-1185">Reference proteome</keyword>
<dbReference type="Proteomes" id="UP001596289">
    <property type="component" value="Unassembled WGS sequence"/>
</dbReference>
<comment type="caution">
    <text evidence="1">The sequence shown here is derived from an EMBL/GenBank/DDBJ whole genome shotgun (WGS) entry which is preliminary data.</text>
</comment>
<accession>A0ABW1RIB6</accession>